<comment type="similarity">
    <text evidence="1">Belongs to the ARG7 family.</text>
</comment>
<reference evidence="3" key="1">
    <citation type="submission" date="2024-07" db="EMBL/GenBank/DDBJ databases">
        <title>Two chromosome-level genome assemblies of Korean endemic species Abeliophyllum distichum and Forsythia ovata (Oleaceae).</title>
        <authorList>
            <person name="Jang H."/>
        </authorList>
    </citation>
    <scope>NUCLEOTIDE SEQUENCE [LARGE SCALE GENOMIC DNA]</scope>
</reference>
<accession>A0ABD1RGL6</accession>
<name>A0ABD1RGL6_9LAMI</name>
<evidence type="ECO:0000313" key="2">
    <source>
        <dbReference type="EMBL" id="KAL2487578.1"/>
    </source>
</evidence>
<organism evidence="2 3">
    <name type="scientific">Forsythia ovata</name>
    <dbReference type="NCBI Taxonomy" id="205694"/>
    <lineage>
        <taxon>Eukaryota</taxon>
        <taxon>Viridiplantae</taxon>
        <taxon>Streptophyta</taxon>
        <taxon>Embryophyta</taxon>
        <taxon>Tracheophyta</taxon>
        <taxon>Spermatophyta</taxon>
        <taxon>Magnoliopsida</taxon>
        <taxon>eudicotyledons</taxon>
        <taxon>Gunneridae</taxon>
        <taxon>Pentapetalae</taxon>
        <taxon>asterids</taxon>
        <taxon>lamiids</taxon>
        <taxon>Lamiales</taxon>
        <taxon>Oleaceae</taxon>
        <taxon>Forsythieae</taxon>
        <taxon>Forsythia</taxon>
    </lineage>
</organism>
<dbReference type="Proteomes" id="UP001604277">
    <property type="component" value="Unassembled WGS sequence"/>
</dbReference>
<protein>
    <submittedName>
        <fullName evidence="2">SAUR-like auxin-responsive protein family</fullName>
    </submittedName>
</protein>
<dbReference type="Pfam" id="PF02519">
    <property type="entry name" value="Auxin_inducible"/>
    <property type="match status" value="1"/>
</dbReference>
<sequence>MKITVFPPPLRRGKSYCRPLEKDQRSLCYAKKDSGLYIRVGQERIKPNHAMSVPKGDLTVYVGNKDDDTCRILVLVVYINHPLFGKLLREAEKVYGFNHLGGIQIPCRKSEFDNV</sequence>
<keyword evidence="3" id="KW-1185">Reference proteome</keyword>
<dbReference type="InterPro" id="IPR003676">
    <property type="entry name" value="SAUR_fam"/>
</dbReference>
<dbReference type="EMBL" id="JBFOLJ010000012">
    <property type="protein sequence ID" value="KAL2487578.1"/>
    <property type="molecule type" value="Genomic_DNA"/>
</dbReference>
<dbReference type="PANTHER" id="PTHR31374">
    <property type="entry name" value="AUXIN-INDUCED PROTEIN-LIKE-RELATED"/>
    <property type="match status" value="1"/>
</dbReference>
<dbReference type="AlphaFoldDB" id="A0ABD1RGL6"/>
<proteinExistence type="inferred from homology"/>
<dbReference type="PANTHER" id="PTHR31374:SF201">
    <property type="entry name" value="SAUR-LIKE AUXIN-RESPONSIVE PROTEIN FAMILY"/>
    <property type="match status" value="1"/>
</dbReference>
<evidence type="ECO:0000256" key="1">
    <source>
        <dbReference type="ARBA" id="ARBA00006974"/>
    </source>
</evidence>
<comment type="caution">
    <text evidence="2">The sequence shown here is derived from an EMBL/GenBank/DDBJ whole genome shotgun (WGS) entry which is preliminary data.</text>
</comment>
<gene>
    <name evidence="2" type="ORF">Fot_40870</name>
</gene>
<evidence type="ECO:0000313" key="3">
    <source>
        <dbReference type="Proteomes" id="UP001604277"/>
    </source>
</evidence>